<organism evidence="4 5">
    <name type="scientific">Geotrypetes seraphini</name>
    <name type="common">Gaboon caecilian</name>
    <name type="synonym">Caecilia seraphini</name>
    <dbReference type="NCBI Taxonomy" id="260995"/>
    <lineage>
        <taxon>Eukaryota</taxon>
        <taxon>Metazoa</taxon>
        <taxon>Chordata</taxon>
        <taxon>Craniata</taxon>
        <taxon>Vertebrata</taxon>
        <taxon>Euteleostomi</taxon>
        <taxon>Amphibia</taxon>
        <taxon>Gymnophiona</taxon>
        <taxon>Geotrypetes</taxon>
    </lineage>
</organism>
<keyword evidence="1 2" id="KW-0175">Coiled coil</keyword>
<dbReference type="RefSeq" id="XP_033791567.1">
    <property type="nucleotide sequence ID" value="XM_033935676.1"/>
</dbReference>
<evidence type="ECO:0000259" key="3">
    <source>
        <dbReference type="Pfam" id="PF15739"/>
    </source>
</evidence>
<proteinExistence type="predicted"/>
<dbReference type="FunCoup" id="A0A6P8PTJ6">
    <property type="interactions" value="5"/>
</dbReference>
<feature type="domain" description="Translin-associated factor X-interacting protein 1 N-terminal" evidence="3">
    <location>
        <begin position="228"/>
        <end position="338"/>
    </location>
</feature>
<dbReference type="CTD" id="125633974"/>
<evidence type="ECO:0000313" key="4">
    <source>
        <dbReference type="Proteomes" id="UP000515159"/>
    </source>
</evidence>
<gene>
    <name evidence="5" type="primary">C3H6orf118</name>
</gene>
<name>A0A6P8PTJ6_GEOSA</name>
<dbReference type="Pfam" id="PF15739">
    <property type="entry name" value="TSNAXIP1_N"/>
    <property type="match status" value="1"/>
</dbReference>
<evidence type="ECO:0000256" key="2">
    <source>
        <dbReference type="SAM" id="Coils"/>
    </source>
</evidence>
<feature type="coiled-coil region" evidence="2">
    <location>
        <begin position="306"/>
        <end position="354"/>
    </location>
</feature>
<dbReference type="KEGG" id="gsh:117356453"/>
<dbReference type="GeneID" id="117356453"/>
<evidence type="ECO:0000313" key="5">
    <source>
        <dbReference type="RefSeq" id="XP_033791567.1"/>
    </source>
</evidence>
<dbReference type="PANTHER" id="PTHR34916:SF1">
    <property type="entry name" value="GI:13385330"/>
    <property type="match status" value="1"/>
</dbReference>
<keyword evidence="4" id="KW-1185">Reference proteome</keyword>
<dbReference type="AlphaFoldDB" id="A0A6P8PTJ6"/>
<sequence length="476" mass="55444">MHESKNQKPVPLKVLLDGIEKANQEEIQTYTIGHLNCNNLYKPQVLIQKNFWRSNQELTRSRGKSHFSMPPKLEERVKLMKNSWADFTIKTSLISSSKNVTSQVLSKGESKMKKLRPVSPIQSQFTGFFQESGSEDKGQDAEEKTNEPVLKDELELPDLQLLKFKPVGGRRIGIMDSIAEYHFLPSYLAGLTKTEQFNMFKRFNKDYLKKEDLLEKEITRNKIAEDHEKKLMKELLKLGNINPLHFQRLKVFSDCFQDVCNNSVIFGDLLSQIKNAYELYLEVLLDSHPDTQCKTFLVQMRDVKNRAVKTCEVKEAIKEVKDLEDKAKFVLLNNERLRNELKNELLKRQSDVEEEGEYLPPEVKESTKKHVTSTLQEQYLFKKYQILALWDEIQELKQEYAENSAFTGDSEITEEGLRYSEVRVFRLKSSNRLLQRTCKDLDSKIQKALSKHKITKEIQQETKQFLKNFLSSGDGK</sequence>
<dbReference type="InParanoid" id="A0A6P8PTJ6"/>
<dbReference type="InterPro" id="IPR032755">
    <property type="entry name" value="TSNAXIP1_N"/>
</dbReference>
<dbReference type="Proteomes" id="UP000515159">
    <property type="component" value="Chromosome 3"/>
</dbReference>
<dbReference type="PANTHER" id="PTHR34916">
    <property type="entry name" value="GI:13385330"/>
    <property type="match status" value="1"/>
</dbReference>
<reference evidence="5" key="1">
    <citation type="submission" date="2025-08" db="UniProtKB">
        <authorList>
            <consortium name="RefSeq"/>
        </authorList>
    </citation>
    <scope>IDENTIFICATION</scope>
</reference>
<protein>
    <submittedName>
        <fullName evidence="5">Uncharacterized protein C6orf118 homolog isoform X1</fullName>
    </submittedName>
</protein>
<accession>A0A6P8PTJ6</accession>
<evidence type="ECO:0000256" key="1">
    <source>
        <dbReference type="ARBA" id="ARBA00023054"/>
    </source>
</evidence>
<dbReference type="OrthoDB" id="10024479at2759"/>